<dbReference type="Proteomes" id="UP000501452">
    <property type="component" value="Chromosome"/>
</dbReference>
<keyword evidence="3" id="KW-1185">Reference proteome</keyword>
<gene>
    <name evidence="2" type="ORF">GBA63_12115</name>
</gene>
<protein>
    <submittedName>
        <fullName evidence="2">Uncharacterized protein</fullName>
    </submittedName>
</protein>
<evidence type="ECO:0000313" key="2">
    <source>
        <dbReference type="EMBL" id="QIN83298.1"/>
    </source>
</evidence>
<dbReference type="AlphaFoldDB" id="A0A6G8QA47"/>
<proteinExistence type="predicted"/>
<dbReference type="EMBL" id="CP045119">
    <property type="protein sequence ID" value="QIN83298.1"/>
    <property type="molecule type" value="Genomic_DNA"/>
</dbReference>
<organism evidence="2 3">
    <name type="scientific">Rubrobacter tropicus</name>
    <dbReference type="NCBI Taxonomy" id="2653851"/>
    <lineage>
        <taxon>Bacteria</taxon>
        <taxon>Bacillati</taxon>
        <taxon>Actinomycetota</taxon>
        <taxon>Rubrobacteria</taxon>
        <taxon>Rubrobacterales</taxon>
        <taxon>Rubrobacteraceae</taxon>
        <taxon>Rubrobacter</taxon>
    </lineage>
</organism>
<dbReference type="KEGG" id="rub:GBA63_12115"/>
<evidence type="ECO:0000313" key="3">
    <source>
        <dbReference type="Proteomes" id="UP000501452"/>
    </source>
</evidence>
<sequence length="63" mass="7191">MYGDPHESLIDVERVELDPLYGGFSGVVVELLREGAFSEGRLTREGARQSSEDPRMARWNRPR</sequence>
<dbReference type="RefSeq" id="WP_166176450.1">
    <property type="nucleotide sequence ID" value="NZ_CP045119.1"/>
</dbReference>
<name>A0A6G8QA47_9ACTN</name>
<evidence type="ECO:0000256" key="1">
    <source>
        <dbReference type="SAM" id="MobiDB-lite"/>
    </source>
</evidence>
<accession>A0A6G8QA47</accession>
<feature type="region of interest" description="Disordered" evidence="1">
    <location>
        <begin position="42"/>
        <end position="63"/>
    </location>
</feature>
<feature type="compositionally biased region" description="Basic and acidic residues" evidence="1">
    <location>
        <begin position="42"/>
        <end position="56"/>
    </location>
</feature>
<reference evidence="2 3" key="1">
    <citation type="submission" date="2019-10" db="EMBL/GenBank/DDBJ databases">
        <title>Rubrobacter sp nov SCSIO 52090 isolated from a deep-sea sediment in the South China Sea.</title>
        <authorList>
            <person name="Chen R.W."/>
        </authorList>
    </citation>
    <scope>NUCLEOTIDE SEQUENCE [LARGE SCALE GENOMIC DNA]</scope>
    <source>
        <strain evidence="2 3">SCSIO 52909</strain>
    </source>
</reference>